<evidence type="ECO:0000259" key="2">
    <source>
        <dbReference type="PROSITE" id="PS50125"/>
    </source>
</evidence>
<dbReference type="InterPro" id="IPR011990">
    <property type="entry name" value="TPR-like_helical_dom_sf"/>
</dbReference>
<dbReference type="Gene3D" id="1.25.40.10">
    <property type="entry name" value="Tetratricopeptide repeat domain"/>
    <property type="match status" value="2"/>
</dbReference>
<dbReference type="PANTHER" id="PTHR43081:SF19">
    <property type="entry name" value="PH-SENSITIVE ADENYLATE CYCLASE RV1264"/>
    <property type="match status" value="1"/>
</dbReference>
<reference evidence="3 4" key="1">
    <citation type="journal article" date="2014" name="Int. J. Syst. Evol. Microbiol.">
        <title>Sneathiella chungangensis sp. nov., isolated from a marine sand, and emended description of the genus Sneathiella.</title>
        <authorList>
            <person name="Siamphan C."/>
            <person name="Kim H."/>
            <person name="Lee J.S."/>
            <person name="Kim W."/>
        </authorList>
    </citation>
    <scope>NUCLEOTIDE SEQUENCE [LARGE SCALE GENOMIC DNA]</scope>
    <source>
        <strain evidence="3 4">KCTC 32476</strain>
    </source>
</reference>
<protein>
    <submittedName>
        <fullName evidence="3">Adenylate/guanylate cyclase domain-containing protein</fullName>
    </submittedName>
</protein>
<feature type="repeat" description="TPR" evidence="1">
    <location>
        <begin position="419"/>
        <end position="452"/>
    </location>
</feature>
<feature type="domain" description="Guanylate cyclase" evidence="2">
    <location>
        <begin position="12"/>
        <end position="127"/>
    </location>
</feature>
<comment type="caution">
    <text evidence="3">The sequence shown here is derived from an EMBL/GenBank/DDBJ whole genome shotgun (WGS) entry which is preliminary data.</text>
</comment>
<dbReference type="SMART" id="SM00028">
    <property type="entry name" value="TPR"/>
    <property type="match status" value="3"/>
</dbReference>
<dbReference type="InterPro" id="IPR029787">
    <property type="entry name" value="Nucleotide_cyclase"/>
</dbReference>
<dbReference type="GO" id="GO:0006171">
    <property type="term" value="P:cAMP biosynthetic process"/>
    <property type="evidence" value="ECO:0007669"/>
    <property type="project" value="TreeGrafter"/>
</dbReference>
<organism evidence="3 4">
    <name type="scientific">Sneathiella chungangensis</name>
    <dbReference type="NCBI Taxonomy" id="1418234"/>
    <lineage>
        <taxon>Bacteria</taxon>
        <taxon>Pseudomonadati</taxon>
        <taxon>Pseudomonadota</taxon>
        <taxon>Alphaproteobacteria</taxon>
        <taxon>Sneathiellales</taxon>
        <taxon>Sneathiellaceae</taxon>
        <taxon>Sneathiella</taxon>
    </lineage>
</organism>
<keyword evidence="4" id="KW-1185">Reference proteome</keyword>
<accession>A0A845MDF5</accession>
<dbReference type="PANTHER" id="PTHR43081">
    <property type="entry name" value="ADENYLATE CYCLASE, TERMINAL-DIFFERENTIATION SPECIFIC-RELATED"/>
    <property type="match status" value="1"/>
</dbReference>
<dbReference type="Proteomes" id="UP000445696">
    <property type="component" value="Unassembled WGS sequence"/>
</dbReference>
<keyword evidence="1" id="KW-0802">TPR repeat</keyword>
<dbReference type="GO" id="GO:0035556">
    <property type="term" value="P:intracellular signal transduction"/>
    <property type="evidence" value="ECO:0007669"/>
    <property type="project" value="InterPro"/>
</dbReference>
<gene>
    <name evidence="3" type="ORF">GQF03_05110</name>
</gene>
<dbReference type="CDD" id="cd07302">
    <property type="entry name" value="CHD"/>
    <property type="match status" value="1"/>
</dbReference>
<dbReference type="PROSITE" id="PS50125">
    <property type="entry name" value="GUANYLATE_CYCLASE_2"/>
    <property type="match status" value="1"/>
</dbReference>
<dbReference type="SUPFAM" id="SSF48452">
    <property type="entry name" value="TPR-like"/>
    <property type="match status" value="1"/>
</dbReference>
<dbReference type="InterPro" id="IPR050697">
    <property type="entry name" value="Adenylyl/Guanylyl_Cyclase_3/4"/>
</dbReference>
<dbReference type="EMBL" id="WTVA01000002">
    <property type="protein sequence ID" value="MZR21701.1"/>
    <property type="molecule type" value="Genomic_DNA"/>
</dbReference>
<dbReference type="PROSITE" id="PS50005">
    <property type="entry name" value="TPR"/>
    <property type="match status" value="1"/>
</dbReference>
<dbReference type="Gene3D" id="3.40.50.10610">
    <property type="entry name" value="ABC-type transport auxiliary lipoprotein component"/>
    <property type="match status" value="1"/>
</dbReference>
<evidence type="ECO:0000313" key="3">
    <source>
        <dbReference type="EMBL" id="MZR21701.1"/>
    </source>
</evidence>
<dbReference type="SUPFAM" id="SSF55073">
    <property type="entry name" value="Nucleotide cyclase"/>
    <property type="match status" value="1"/>
</dbReference>
<sequence length="583" mass="65289">MDTVVNTQKLAAILAADMVGYSRLMGEDEKGTLARLKTHRLELIDPALEKNNGRIIKTTGDGMLVEFTTVVDAVQAAIEIQRRMAKRNSDVPANRRIEFRIGINLGDIIFEDGDIFGDGVNIAARLEAQSDAGGICISRSVHDQLGNKLDVAFEDMGSLDLKNIGRPIQAFRVLINSSGGSPSEQTAAEQEADKPSIVVLPLLNMSGDPEQEFFTDGLTEDILTELSRFRDLIVISRTSSFAYKGKNVSVQTVAQELGVRYALEGSVRKAGNRVRITVQLVDAIADKHIWAEKYDRDYEDIFAIQDEVTSAIVATLPSRMEAATQERAQRKRPENLAAYECLLTGKRLHHRSNRESNKQALEMLGRAIALDPNYAHAHAWRACVLGQGWAQNWYEDSDATMLEIQSELEKARALDDEDSDVHRILAAANLIQNEFDKAVYHQNRAVSLNPNDDLIVVQMGEMLSWTGQPDEGVKWIKKAMRLNPYFPERFWNHLGRAQFIGHHYEDSLNSFRQLSTPDHTHHAFMAANYAYLGDMVAAKGYANEVMRLNPDFTITSYMDTLHYKHDADADHHREALVKAGLPE</sequence>
<proteinExistence type="predicted"/>
<dbReference type="InterPro" id="IPR019734">
    <property type="entry name" value="TPR_rpt"/>
</dbReference>
<name>A0A845MDF5_9PROT</name>
<dbReference type="Gene3D" id="3.30.70.1230">
    <property type="entry name" value="Nucleotide cyclase"/>
    <property type="match status" value="1"/>
</dbReference>
<dbReference type="GO" id="GO:0004016">
    <property type="term" value="F:adenylate cyclase activity"/>
    <property type="evidence" value="ECO:0007669"/>
    <property type="project" value="UniProtKB-ARBA"/>
</dbReference>
<evidence type="ECO:0000313" key="4">
    <source>
        <dbReference type="Proteomes" id="UP000445696"/>
    </source>
</evidence>
<dbReference type="OrthoDB" id="9807521at2"/>
<evidence type="ECO:0000256" key="1">
    <source>
        <dbReference type="PROSITE-ProRule" id="PRU00339"/>
    </source>
</evidence>
<dbReference type="AlphaFoldDB" id="A0A845MDF5"/>
<dbReference type="Pfam" id="PF00211">
    <property type="entry name" value="Guanylate_cyc"/>
    <property type="match status" value="1"/>
</dbReference>
<dbReference type="RefSeq" id="WP_161338490.1">
    <property type="nucleotide sequence ID" value="NZ_JBHSDG010000001.1"/>
</dbReference>
<dbReference type="InterPro" id="IPR001054">
    <property type="entry name" value="A/G_cyclase"/>
</dbReference>